<dbReference type="PANTHER" id="PTHR33103">
    <property type="entry name" value="OS01G0153900 PROTEIN"/>
    <property type="match status" value="1"/>
</dbReference>
<dbReference type="AlphaFoldDB" id="A0AAP0IYL1"/>
<accession>A0AAP0IYL1</accession>
<evidence type="ECO:0000313" key="1">
    <source>
        <dbReference type="EMBL" id="KAK9123555.1"/>
    </source>
</evidence>
<name>A0AAP0IYL1_9MAGN</name>
<protein>
    <recommendedName>
        <fullName evidence="3">DUF674 domain-containing protein</fullName>
    </recommendedName>
</protein>
<proteinExistence type="predicted"/>
<comment type="caution">
    <text evidence="1">The sequence shown here is derived from an EMBL/GenBank/DDBJ whole genome shotgun (WGS) entry which is preliminary data.</text>
</comment>
<dbReference type="PANTHER" id="PTHR33103:SF19">
    <property type="entry name" value="OS09G0544700 PROTEIN"/>
    <property type="match status" value="1"/>
</dbReference>
<keyword evidence="2" id="KW-1185">Reference proteome</keyword>
<dbReference type="Proteomes" id="UP001417504">
    <property type="component" value="Unassembled WGS sequence"/>
</dbReference>
<sequence length="289" mass="32061">MTTQKPITLKLLVDNKSNRVLFAEAKKDFVDFLLALSTLPLGSITRFLTTKDMVGSFGDLYDSVENLEDAYMQPNVEKDAILKPVSAASFTLSSSTYNPLSLPSDSVATIKYYRCAQYAHLGISSDPQSQCPYCKSAMSTKINYVLPKTADQGFVKGATTFMVTDSLKVTPMSAISSISVLKGFNIPDLTNVHEMEVNFGMQEGMKLLRAALQSKTALSDVFLWEEIQIEMLQLGAAHDGKDHFLKKVFYDSSSIKTPSMTKPFKNECTNVRSTSSEIRSMFLLCRSLR</sequence>
<dbReference type="Pfam" id="PF05056">
    <property type="entry name" value="DUF674"/>
    <property type="match status" value="1"/>
</dbReference>
<dbReference type="EMBL" id="JBBNAE010000005">
    <property type="protein sequence ID" value="KAK9123555.1"/>
    <property type="molecule type" value="Genomic_DNA"/>
</dbReference>
<gene>
    <name evidence="1" type="ORF">Sjap_013157</name>
</gene>
<organism evidence="1 2">
    <name type="scientific">Stephania japonica</name>
    <dbReference type="NCBI Taxonomy" id="461633"/>
    <lineage>
        <taxon>Eukaryota</taxon>
        <taxon>Viridiplantae</taxon>
        <taxon>Streptophyta</taxon>
        <taxon>Embryophyta</taxon>
        <taxon>Tracheophyta</taxon>
        <taxon>Spermatophyta</taxon>
        <taxon>Magnoliopsida</taxon>
        <taxon>Ranunculales</taxon>
        <taxon>Menispermaceae</taxon>
        <taxon>Menispermoideae</taxon>
        <taxon>Cissampelideae</taxon>
        <taxon>Stephania</taxon>
    </lineage>
</organism>
<evidence type="ECO:0008006" key="3">
    <source>
        <dbReference type="Google" id="ProtNLM"/>
    </source>
</evidence>
<reference evidence="1 2" key="1">
    <citation type="submission" date="2024-01" db="EMBL/GenBank/DDBJ databases">
        <title>Genome assemblies of Stephania.</title>
        <authorList>
            <person name="Yang L."/>
        </authorList>
    </citation>
    <scope>NUCLEOTIDE SEQUENCE [LARGE SCALE GENOMIC DNA]</scope>
    <source>
        <strain evidence="1">QJT</strain>
        <tissue evidence="1">Leaf</tissue>
    </source>
</reference>
<evidence type="ECO:0000313" key="2">
    <source>
        <dbReference type="Proteomes" id="UP001417504"/>
    </source>
</evidence>
<dbReference type="InterPro" id="IPR007750">
    <property type="entry name" value="DUF674"/>
</dbReference>